<dbReference type="PANTHER" id="PTHR33116:SF79">
    <property type="entry name" value="REVERSE TRANSCRIPTASE DOMAIN, ZINC FINGER, CCHC-TYPE-RELATED"/>
    <property type="match status" value="1"/>
</dbReference>
<comment type="caution">
    <text evidence="1">The sequence shown here is derived from an EMBL/GenBank/DDBJ whole genome shotgun (WGS) entry which is preliminary data.</text>
</comment>
<evidence type="ECO:0000313" key="1">
    <source>
        <dbReference type="EMBL" id="GFB09747.1"/>
    </source>
</evidence>
<proteinExistence type="predicted"/>
<dbReference type="AlphaFoldDB" id="A0A699KSY3"/>
<organism evidence="1">
    <name type="scientific">Tanacetum cinerariifolium</name>
    <name type="common">Dalmatian daisy</name>
    <name type="synonym">Chrysanthemum cinerariifolium</name>
    <dbReference type="NCBI Taxonomy" id="118510"/>
    <lineage>
        <taxon>Eukaryota</taxon>
        <taxon>Viridiplantae</taxon>
        <taxon>Streptophyta</taxon>
        <taxon>Embryophyta</taxon>
        <taxon>Tracheophyta</taxon>
        <taxon>Spermatophyta</taxon>
        <taxon>Magnoliopsida</taxon>
        <taxon>eudicotyledons</taxon>
        <taxon>Gunneridae</taxon>
        <taxon>Pentapetalae</taxon>
        <taxon>asterids</taxon>
        <taxon>campanulids</taxon>
        <taxon>Asterales</taxon>
        <taxon>Asteraceae</taxon>
        <taxon>Asteroideae</taxon>
        <taxon>Anthemideae</taxon>
        <taxon>Anthemidinae</taxon>
        <taxon>Tanacetum</taxon>
    </lineage>
</organism>
<keyword evidence="1" id="KW-0548">Nucleotidyltransferase</keyword>
<keyword evidence="1" id="KW-0695">RNA-directed DNA polymerase</keyword>
<keyword evidence="1" id="KW-0808">Transferase</keyword>
<name>A0A699KSY3_TANCI</name>
<dbReference type="EMBL" id="BKCJ010551393">
    <property type="protein sequence ID" value="GFB09747.1"/>
    <property type="molecule type" value="Genomic_DNA"/>
</dbReference>
<dbReference type="GO" id="GO:0003964">
    <property type="term" value="F:RNA-directed DNA polymerase activity"/>
    <property type="evidence" value="ECO:0007669"/>
    <property type="project" value="UniProtKB-KW"/>
</dbReference>
<reference evidence="1" key="1">
    <citation type="journal article" date="2019" name="Sci. Rep.">
        <title>Draft genome of Tanacetum cinerariifolium, the natural source of mosquito coil.</title>
        <authorList>
            <person name="Yamashiro T."/>
            <person name="Shiraishi A."/>
            <person name="Satake H."/>
            <person name="Nakayama K."/>
        </authorList>
    </citation>
    <scope>NUCLEOTIDE SEQUENCE</scope>
</reference>
<protein>
    <submittedName>
        <fullName evidence="1">RNA-directed DNA polymerase, eukaryota</fullName>
    </submittedName>
</protein>
<gene>
    <name evidence="1" type="ORF">Tci_681718</name>
</gene>
<dbReference type="PANTHER" id="PTHR33116">
    <property type="entry name" value="REVERSE TRANSCRIPTASE ZINC-BINDING DOMAIN-CONTAINING PROTEIN-RELATED-RELATED"/>
    <property type="match status" value="1"/>
</dbReference>
<feature type="non-terminal residue" evidence="1">
    <location>
        <position position="336"/>
    </location>
</feature>
<accession>A0A699KSY3</accession>
<sequence length="336" mass="38101">MEAKDYVQKLKIKWAIEGDKNSKFFHGIINKKHSQLSIRGVFVDGDWNTDPEVVKDVFKDHFATRFKQPAHGRIKLNFSFPNRLSIDQVADMNRSVSRDEVRVAVWNCDENKSPCPEGYTFEFFRRYWRFIGSDFCSAVECFFESGSFPKGTTSDGLFKGIQIQGSMAISHLFYVDDVVFIGEWFDPNLDNIVKILKCFFLALGLKINIQKSQVLGVGVPRNIVNQAASLIGCAVMQNPFRYLGVMVGDKTDKESTVASMLRSSSVDASYRRSVRDGVERQQWDDLNSVSGSVTISASKDRWVCDMNVDGVFRVKEVRTILDDIFLSSAADATRWV</sequence>